<evidence type="ECO:0000256" key="3">
    <source>
        <dbReference type="SAM" id="SignalP"/>
    </source>
</evidence>
<proteinExistence type="predicted"/>
<dbReference type="Proteomes" id="UP001321749">
    <property type="component" value="Unassembled WGS sequence"/>
</dbReference>
<keyword evidence="2" id="KW-0812">Transmembrane</keyword>
<feature type="region of interest" description="Disordered" evidence="1">
    <location>
        <begin position="412"/>
        <end position="504"/>
    </location>
</feature>
<accession>A0AAV9HBL9</accession>
<keyword evidence="2" id="KW-0472">Membrane</keyword>
<feature type="compositionally biased region" description="Polar residues" evidence="1">
    <location>
        <begin position="486"/>
        <end position="504"/>
    </location>
</feature>
<evidence type="ECO:0000313" key="5">
    <source>
        <dbReference type="Proteomes" id="UP001321749"/>
    </source>
</evidence>
<evidence type="ECO:0000256" key="2">
    <source>
        <dbReference type="SAM" id="Phobius"/>
    </source>
</evidence>
<feature type="compositionally biased region" description="Basic and acidic residues" evidence="1">
    <location>
        <begin position="429"/>
        <end position="443"/>
    </location>
</feature>
<keyword evidence="3" id="KW-0732">Signal</keyword>
<gene>
    <name evidence="4" type="ORF">QBC42DRAFT_301414</name>
</gene>
<dbReference type="AlphaFoldDB" id="A0AAV9HBL9"/>
<feature type="signal peptide" evidence="3">
    <location>
        <begin position="1"/>
        <end position="21"/>
    </location>
</feature>
<evidence type="ECO:0000313" key="4">
    <source>
        <dbReference type="EMBL" id="KAK4457145.1"/>
    </source>
</evidence>
<reference evidence="4" key="1">
    <citation type="journal article" date="2023" name="Mol. Phylogenet. Evol.">
        <title>Genome-scale phylogeny and comparative genomics of the fungal order Sordariales.</title>
        <authorList>
            <person name="Hensen N."/>
            <person name="Bonometti L."/>
            <person name="Westerberg I."/>
            <person name="Brannstrom I.O."/>
            <person name="Guillou S."/>
            <person name="Cros-Aarteil S."/>
            <person name="Calhoun S."/>
            <person name="Haridas S."/>
            <person name="Kuo A."/>
            <person name="Mondo S."/>
            <person name="Pangilinan J."/>
            <person name="Riley R."/>
            <person name="LaButti K."/>
            <person name="Andreopoulos B."/>
            <person name="Lipzen A."/>
            <person name="Chen C."/>
            <person name="Yan M."/>
            <person name="Daum C."/>
            <person name="Ng V."/>
            <person name="Clum A."/>
            <person name="Steindorff A."/>
            <person name="Ohm R.A."/>
            <person name="Martin F."/>
            <person name="Silar P."/>
            <person name="Natvig D.O."/>
            <person name="Lalanne C."/>
            <person name="Gautier V."/>
            <person name="Ament-Velasquez S.L."/>
            <person name="Kruys A."/>
            <person name="Hutchinson M.I."/>
            <person name="Powell A.J."/>
            <person name="Barry K."/>
            <person name="Miller A.N."/>
            <person name="Grigoriev I.V."/>
            <person name="Debuchy R."/>
            <person name="Gladieux P."/>
            <person name="Hiltunen Thoren M."/>
            <person name="Johannesson H."/>
        </authorList>
    </citation>
    <scope>NUCLEOTIDE SEQUENCE</scope>
    <source>
        <strain evidence="4">PSN324</strain>
    </source>
</reference>
<dbReference type="EMBL" id="MU865134">
    <property type="protein sequence ID" value="KAK4457145.1"/>
    <property type="molecule type" value="Genomic_DNA"/>
</dbReference>
<feature type="region of interest" description="Disordered" evidence="1">
    <location>
        <begin position="257"/>
        <end position="276"/>
    </location>
</feature>
<protein>
    <submittedName>
        <fullName evidence="4">Uncharacterized protein</fullName>
    </submittedName>
</protein>
<keyword evidence="5" id="KW-1185">Reference proteome</keyword>
<reference evidence="4" key="2">
    <citation type="submission" date="2023-06" db="EMBL/GenBank/DDBJ databases">
        <authorList>
            <consortium name="Lawrence Berkeley National Laboratory"/>
            <person name="Mondo S.J."/>
            <person name="Hensen N."/>
            <person name="Bonometti L."/>
            <person name="Westerberg I."/>
            <person name="Brannstrom I.O."/>
            <person name="Guillou S."/>
            <person name="Cros-Aarteil S."/>
            <person name="Calhoun S."/>
            <person name="Haridas S."/>
            <person name="Kuo A."/>
            <person name="Pangilinan J."/>
            <person name="Riley R."/>
            <person name="Labutti K."/>
            <person name="Andreopoulos B."/>
            <person name="Lipzen A."/>
            <person name="Chen C."/>
            <person name="Yanf M."/>
            <person name="Daum C."/>
            <person name="Ng V."/>
            <person name="Clum A."/>
            <person name="Steindorff A."/>
            <person name="Ohm R."/>
            <person name="Martin F."/>
            <person name="Silar P."/>
            <person name="Natvig D."/>
            <person name="Lalanne C."/>
            <person name="Gautier V."/>
            <person name="Ament-Velasquez S.L."/>
            <person name="Kruys A."/>
            <person name="Hutchinson M.I."/>
            <person name="Powell A.J."/>
            <person name="Barry K."/>
            <person name="Miller A.N."/>
            <person name="Grigoriev I.V."/>
            <person name="Debuchy R."/>
            <person name="Gladieux P."/>
            <person name="Thoren M.H."/>
            <person name="Johannesson H."/>
        </authorList>
    </citation>
    <scope>NUCLEOTIDE SEQUENCE</scope>
    <source>
        <strain evidence="4">PSN324</strain>
    </source>
</reference>
<name>A0AAV9HBL9_9PEZI</name>
<evidence type="ECO:0000256" key="1">
    <source>
        <dbReference type="SAM" id="MobiDB-lite"/>
    </source>
</evidence>
<comment type="caution">
    <text evidence="4">The sequence shown here is derived from an EMBL/GenBank/DDBJ whole genome shotgun (WGS) entry which is preliminary data.</text>
</comment>
<feature type="transmembrane region" description="Helical" evidence="2">
    <location>
        <begin position="217"/>
        <end position="240"/>
    </location>
</feature>
<feature type="chain" id="PRO_5043575118" evidence="3">
    <location>
        <begin position="22"/>
        <end position="504"/>
    </location>
</feature>
<feature type="compositionally biased region" description="Polar residues" evidence="1">
    <location>
        <begin position="446"/>
        <end position="457"/>
    </location>
</feature>
<feature type="region of interest" description="Disordered" evidence="1">
    <location>
        <begin position="320"/>
        <end position="349"/>
    </location>
</feature>
<keyword evidence="2" id="KW-1133">Transmembrane helix</keyword>
<organism evidence="4 5">
    <name type="scientific">Cladorrhinum samala</name>
    <dbReference type="NCBI Taxonomy" id="585594"/>
    <lineage>
        <taxon>Eukaryota</taxon>
        <taxon>Fungi</taxon>
        <taxon>Dikarya</taxon>
        <taxon>Ascomycota</taxon>
        <taxon>Pezizomycotina</taxon>
        <taxon>Sordariomycetes</taxon>
        <taxon>Sordariomycetidae</taxon>
        <taxon>Sordariales</taxon>
        <taxon>Podosporaceae</taxon>
        <taxon>Cladorrhinum</taxon>
    </lineage>
</organism>
<sequence>MWTSTARLVVAVVASAPLAAAIKNTDGSHCTKWCGNNQKTTALDEISCTRGGLQTSNGVLWENCVRCQLTSPYTQGNDSDLAALLYNLRRGMDKCLYKQSNPCATGTACEPLQDAVDYRNNATIQSDPYDFCHLWDRNVAMPRCGPCVKELDMNTYGGRYINNFVTILEAACEQQPQLGTTISVAGDPFDEASPVTIVQPQTTYATIPAPDYGPISLGARVGIAFGGLAFILAIVGYCIVCNGKRRRRAYLKELERRHGATQGWPHPSSRYGGQGGGGDMFETPISQKALRGWDESPISAVTETTERTFPRYFSPYSSQFNSPVSGPGTSASATANWPSLSPQQQFSTQRLEQLIQTQSPVHGSPPPAFTQWPSRGHEQTLMQTQSPQEKRQQEIAIGLALGGDEASLRSKASNGTLKADGQYGYPGDSKGKGRAEEVYELREVQSPYSPSSHGEVSNNPYYQMPAPPQAPVLHHPGYGRMHESRPGSNEGATTGLGLQTLPSP</sequence>